<comment type="caution">
    <text evidence="5">The sequence shown here is derived from an EMBL/GenBank/DDBJ whole genome shotgun (WGS) entry which is preliminary data.</text>
</comment>
<dbReference type="InterPro" id="IPR017896">
    <property type="entry name" value="4Fe4S_Fe-S-bd"/>
</dbReference>
<proteinExistence type="predicted"/>
<reference evidence="5 6" key="1">
    <citation type="submission" date="2024-03" db="EMBL/GenBank/DDBJ databases">
        <title>Human intestinal bacterial collection.</title>
        <authorList>
            <person name="Pauvert C."/>
            <person name="Hitch T.C.A."/>
            <person name="Clavel T."/>
        </authorList>
    </citation>
    <scope>NUCLEOTIDE SEQUENCE [LARGE SCALE GENOMIC DNA]</scope>
    <source>
        <strain evidence="5 6">CLA-AA-H81</strain>
    </source>
</reference>
<keyword evidence="1" id="KW-0479">Metal-binding</keyword>
<dbReference type="InterPro" id="IPR029039">
    <property type="entry name" value="Flavoprotein-like_sf"/>
</dbReference>
<gene>
    <name evidence="5" type="ORF">WMO23_00025</name>
</gene>
<keyword evidence="6" id="KW-1185">Reference proteome</keyword>
<dbReference type="SUPFAM" id="SSF52218">
    <property type="entry name" value="Flavoproteins"/>
    <property type="match status" value="1"/>
</dbReference>
<organism evidence="5 6">
    <name type="scientific">Megasphaera intestinihominis</name>
    <dbReference type="NCBI Taxonomy" id="3133159"/>
    <lineage>
        <taxon>Bacteria</taxon>
        <taxon>Bacillati</taxon>
        <taxon>Bacillota</taxon>
        <taxon>Negativicutes</taxon>
        <taxon>Veillonellales</taxon>
        <taxon>Veillonellaceae</taxon>
        <taxon>Megasphaera</taxon>
    </lineage>
</organism>
<dbReference type="RefSeq" id="WP_349172982.1">
    <property type="nucleotide sequence ID" value="NZ_JBBMEU010000001.1"/>
</dbReference>
<dbReference type="PROSITE" id="PS00198">
    <property type="entry name" value="4FE4S_FER_1"/>
    <property type="match status" value="1"/>
</dbReference>
<feature type="domain" description="4Fe-4S ferredoxin-type" evidence="4">
    <location>
        <begin position="175"/>
        <end position="204"/>
    </location>
</feature>
<evidence type="ECO:0000256" key="3">
    <source>
        <dbReference type="ARBA" id="ARBA00023014"/>
    </source>
</evidence>
<evidence type="ECO:0000259" key="4">
    <source>
        <dbReference type="PROSITE" id="PS51379"/>
    </source>
</evidence>
<name>A0ABV1CSH0_9FIRM</name>
<dbReference type="PROSITE" id="PS51379">
    <property type="entry name" value="4FE4S_FER_2"/>
    <property type="match status" value="2"/>
</dbReference>
<dbReference type="Pfam" id="PF00037">
    <property type="entry name" value="Fer4"/>
    <property type="match status" value="1"/>
</dbReference>
<dbReference type="SUPFAM" id="SSF54862">
    <property type="entry name" value="4Fe-4S ferredoxins"/>
    <property type="match status" value="1"/>
</dbReference>
<dbReference type="Proteomes" id="UP001433088">
    <property type="component" value="Unassembled WGS sequence"/>
</dbReference>
<keyword evidence="2" id="KW-0408">Iron</keyword>
<dbReference type="InterPro" id="IPR047964">
    <property type="entry name" value="EFR1-like"/>
</dbReference>
<keyword evidence="3" id="KW-0411">Iron-sulfur</keyword>
<sequence>MILYFSGTGNSLYVAKKLAELTGDTAVPISAIHERCQRIQDRIIGFVFPVYFGDLPEPIQDFIRQVRFQKSTYFYGIATCGSAPGRSLRTMDRILRRQHCSLSYGAVLPMIANSTIASRRHIRYDMNRLDHADELVDAAADKIRGQVRDTTAIHSSLSAWLMNLGLIRHAGERWLTPAVDGGRCVACGLCARICPVSNIICTAKGAVIGSHCSHCLACVHWCPQQAVTVHGKQILSEDQYHHPDVTAEDMMRR</sequence>
<evidence type="ECO:0000256" key="2">
    <source>
        <dbReference type="ARBA" id="ARBA00023004"/>
    </source>
</evidence>
<accession>A0ABV1CSH0</accession>
<dbReference type="NCBIfam" id="NF038196">
    <property type="entry name" value="ferrodoxin_EFR1"/>
    <property type="match status" value="1"/>
</dbReference>
<dbReference type="Gene3D" id="3.30.70.20">
    <property type="match status" value="1"/>
</dbReference>
<dbReference type="InterPro" id="IPR017900">
    <property type="entry name" value="4Fe4S_Fe_S_CS"/>
</dbReference>
<evidence type="ECO:0000313" key="5">
    <source>
        <dbReference type="EMBL" id="MEQ2421129.1"/>
    </source>
</evidence>
<evidence type="ECO:0000313" key="6">
    <source>
        <dbReference type="Proteomes" id="UP001433088"/>
    </source>
</evidence>
<evidence type="ECO:0000256" key="1">
    <source>
        <dbReference type="ARBA" id="ARBA00022723"/>
    </source>
</evidence>
<dbReference type="Gene3D" id="3.40.50.360">
    <property type="match status" value="1"/>
</dbReference>
<feature type="domain" description="4Fe-4S ferredoxin-type" evidence="4">
    <location>
        <begin position="210"/>
        <end position="232"/>
    </location>
</feature>
<protein>
    <submittedName>
        <fullName evidence="5">EFR1 family ferrodoxin</fullName>
    </submittedName>
</protein>
<dbReference type="EMBL" id="JBBMEU010000001">
    <property type="protein sequence ID" value="MEQ2421129.1"/>
    <property type="molecule type" value="Genomic_DNA"/>
</dbReference>